<accession>A0A0F9G5M5</accession>
<feature type="non-terminal residue" evidence="1">
    <location>
        <position position="22"/>
    </location>
</feature>
<dbReference type="AlphaFoldDB" id="A0A0F9G5M5"/>
<organism evidence="1">
    <name type="scientific">marine sediment metagenome</name>
    <dbReference type="NCBI Taxonomy" id="412755"/>
    <lineage>
        <taxon>unclassified sequences</taxon>
        <taxon>metagenomes</taxon>
        <taxon>ecological metagenomes</taxon>
    </lineage>
</organism>
<gene>
    <name evidence="1" type="ORF">LCGC14_2224000</name>
</gene>
<dbReference type="EMBL" id="LAZR01029772">
    <property type="protein sequence ID" value="KKL58572.1"/>
    <property type="molecule type" value="Genomic_DNA"/>
</dbReference>
<reference evidence="1" key="1">
    <citation type="journal article" date="2015" name="Nature">
        <title>Complex archaea that bridge the gap between prokaryotes and eukaryotes.</title>
        <authorList>
            <person name="Spang A."/>
            <person name="Saw J.H."/>
            <person name="Jorgensen S.L."/>
            <person name="Zaremba-Niedzwiedzka K."/>
            <person name="Martijn J."/>
            <person name="Lind A.E."/>
            <person name="van Eijk R."/>
            <person name="Schleper C."/>
            <person name="Guy L."/>
            <person name="Ettema T.J."/>
        </authorList>
    </citation>
    <scope>NUCLEOTIDE SEQUENCE</scope>
</reference>
<protein>
    <submittedName>
        <fullName evidence="1">Uncharacterized protein</fullName>
    </submittedName>
</protein>
<evidence type="ECO:0000313" key="1">
    <source>
        <dbReference type="EMBL" id="KKL58572.1"/>
    </source>
</evidence>
<proteinExistence type="predicted"/>
<comment type="caution">
    <text evidence="1">The sequence shown here is derived from an EMBL/GenBank/DDBJ whole genome shotgun (WGS) entry which is preliminary data.</text>
</comment>
<name>A0A0F9G5M5_9ZZZZ</name>
<sequence length="22" mass="2468">MGDAADDARDMAEEQYFNFLTG</sequence>